<gene>
    <name evidence="1" type="ORF">KDH_44760</name>
</gene>
<proteinExistence type="predicted"/>
<accession>A0ABQ6FXA3</accession>
<reference evidence="1 2" key="1">
    <citation type="submission" date="2023-02" db="EMBL/GenBank/DDBJ databases">
        <title>Dictyobacter halimunensis sp. nov., a new member of the class Ktedonobacteria from forest soil in a geothermal area.</title>
        <authorList>
            <person name="Rachmania M.K."/>
            <person name="Ningsih F."/>
            <person name="Sakai Y."/>
            <person name="Yabe S."/>
            <person name="Yokota A."/>
            <person name="Sjamsuridzal W."/>
        </authorList>
    </citation>
    <scope>NUCLEOTIDE SEQUENCE [LARGE SCALE GENOMIC DNA]</scope>
    <source>
        <strain evidence="1 2">S3.2.2.5</strain>
    </source>
</reference>
<comment type="caution">
    <text evidence="1">The sequence shown here is derived from an EMBL/GenBank/DDBJ whole genome shotgun (WGS) entry which is preliminary data.</text>
</comment>
<sequence>MGDGFKGGFEDGVGAGVGGISFVIGPTSFVTIPSIDVSGMDREIVLAAFRFSDTVSTADTDM</sequence>
<name>A0ABQ6FXA3_9CHLR</name>
<protein>
    <submittedName>
        <fullName evidence="1">Uncharacterized protein</fullName>
    </submittedName>
</protein>
<dbReference type="Proteomes" id="UP001344906">
    <property type="component" value="Unassembled WGS sequence"/>
</dbReference>
<evidence type="ECO:0000313" key="2">
    <source>
        <dbReference type="Proteomes" id="UP001344906"/>
    </source>
</evidence>
<dbReference type="EMBL" id="BSRI01000002">
    <property type="protein sequence ID" value="GLV57640.1"/>
    <property type="molecule type" value="Genomic_DNA"/>
</dbReference>
<evidence type="ECO:0000313" key="1">
    <source>
        <dbReference type="EMBL" id="GLV57640.1"/>
    </source>
</evidence>
<organism evidence="1 2">
    <name type="scientific">Dictyobacter halimunensis</name>
    <dbReference type="NCBI Taxonomy" id="3026934"/>
    <lineage>
        <taxon>Bacteria</taxon>
        <taxon>Bacillati</taxon>
        <taxon>Chloroflexota</taxon>
        <taxon>Ktedonobacteria</taxon>
        <taxon>Ktedonobacterales</taxon>
        <taxon>Dictyobacteraceae</taxon>
        <taxon>Dictyobacter</taxon>
    </lineage>
</organism>
<keyword evidence="2" id="KW-1185">Reference proteome</keyword>